<dbReference type="KEGG" id="acan:ACA1_364250"/>
<dbReference type="InterPro" id="IPR015847">
    <property type="entry name" value="ExoRNase_PH_dom2"/>
</dbReference>
<gene>
    <name evidence="13" type="ORF">ACA1_364250</name>
</gene>
<dbReference type="GO" id="GO:0035925">
    <property type="term" value="F:mRNA 3'-UTR AU-rich region binding"/>
    <property type="evidence" value="ECO:0007669"/>
    <property type="project" value="TreeGrafter"/>
</dbReference>
<dbReference type="GeneID" id="14914609"/>
<dbReference type="CDD" id="cd11368">
    <property type="entry name" value="RNase_PH_RRP45"/>
    <property type="match status" value="1"/>
</dbReference>
<feature type="compositionally biased region" description="Acidic residues" evidence="10">
    <location>
        <begin position="418"/>
        <end position="433"/>
    </location>
</feature>
<keyword evidence="8" id="KW-0694">RNA-binding</keyword>
<dbReference type="InterPro" id="IPR036345">
    <property type="entry name" value="ExoRNase_PH_dom2_sf"/>
</dbReference>
<dbReference type="GO" id="GO:0034476">
    <property type="term" value="P:U5 snRNA 3'-end processing"/>
    <property type="evidence" value="ECO:0007669"/>
    <property type="project" value="TreeGrafter"/>
</dbReference>
<dbReference type="STRING" id="1257118.L8GM40"/>
<dbReference type="Gene3D" id="3.30.230.70">
    <property type="entry name" value="GHMP Kinase, N-terminal domain"/>
    <property type="match status" value="1"/>
</dbReference>
<keyword evidence="5" id="KW-0963">Cytoplasm</keyword>
<sequence>MARSSKGSKGEKLSLNEREFLLASLAEGRRLDGRGLYDYRTLKISFPYQPGYCEVQLGQTRVYVVVRCEVVEPYADRPTEGFFIFNTEFSPMASASFEVGARVSEEAVEVGRLIERSLRDSRAIDTEALCIRAGEKVWAVQIDVHVLDDGGNLIDAASIATVSALLHFRRPDVSITGDAITVHSVADREPVPLSIHHLPLCVTFAVFGDGDQVVVDPWFKEEQSLNGRVTLIHNQHRELCGVHKSGGPGLPLNTLVKCSKIAAVKVQDVIQAIQSAITAQPPTPSAVPRPFHLVAPSATEVVPPPASVTTPAKTAVTNAPSAPAVVKPAVAASSSTTTTAAPAFEFKQTEIPIMSWDDEDDGAAAAAKKKTTTIKEVEATPSVVDSFLADVKKQASSRRVDAMDEEEKSTKAKKTVVESDDEESEDEEEEEETTVVLHSAFAKGQKEDEVEALKKRQRELEAEMAKEQKRKEEIERKEKEEEEGMKKKQAAAAAAVKPLLPANDLSVAIKKKKKTATPKKTTKK</sequence>
<keyword evidence="6" id="KW-0698">rRNA processing</keyword>
<keyword evidence="14" id="KW-1185">Reference proteome</keyword>
<dbReference type="VEuPathDB" id="AmoebaDB:ACA1_364250"/>
<feature type="compositionally biased region" description="Basic and acidic residues" evidence="10">
    <location>
        <begin position="393"/>
        <end position="402"/>
    </location>
</feature>
<feature type="compositionally biased region" description="Basic and acidic residues" evidence="10">
    <location>
        <begin position="444"/>
        <end position="479"/>
    </location>
</feature>
<evidence type="ECO:0000256" key="5">
    <source>
        <dbReference type="ARBA" id="ARBA00022490"/>
    </source>
</evidence>
<comment type="subcellular location">
    <subcellularLocation>
        <location evidence="1">Cytoplasm</location>
    </subcellularLocation>
    <subcellularLocation>
        <location evidence="2">Nucleus</location>
        <location evidence="2">Nucleolus</location>
    </subcellularLocation>
</comment>
<dbReference type="GO" id="GO:0071035">
    <property type="term" value="P:nuclear polyadenylation-dependent rRNA catabolic process"/>
    <property type="evidence" value="ECO:0007669"/>
    <property type="project" value="TreeGrafter"/>
</dbReference>
<dbReference type="GO" id="GO:0034473">
    <property type="term" value="P:U1 snRNA 3'-end processing"/>
    <property type="evidence" value="ECO:0007669"/>
    <property type="project" value="TreeGrafter"/>
</dbReference>
<dbReference type="GO" id="GO:0034475">
    <property type="term" value="P:U4 snRNA 3'-end processing"/>
    <property type="evidence" value="ECO:0007669"/>
    <property type="project" value="TreeGrafter"/>
</dbReference>
<proteinExistence type="inferred from homology"/>
<evidence type="ECO:0000313" key="13">
    <source>
        <dbReference type="EMBL" id="ELR13899.1"/>
    </source>
</evidence>
<evidence type="ECO:0000256" key="7">
    <source>
        <dbReference type="ARBA" id="ARBA00022835"/>
    </source>
</evidence>
<dbReference type="GO" id="GO:0016075">
    <property type="term" value="P:rRNA catabolic process"/>
    <property type="evidence" value="ECO:0007669"/>
    <property type="project" value="TreeGrafter"/>
</dbReference>
<evidence type="ECO:0000256" key="8">
    <source>
        <dbReference type="ARBA" id="ARBA00022884"/>
    </source>
</evidence>
<dbReference type="GO" id="GO:0000176">
    <property type="term" value="C:nuclear exosome (RNase complex)"/>
    <property type="evidence" value="ECO:0007669"/>
    <property type="project" value="TreeGrafter"/>
</dbReference>
<evidence type="ECO:0000259" key="12">
    <source>
        <dbReference type="Pfam" id="PF03725"/>
    </source>
</evidence>
<comment type="similarity">
    <text evidence="3">Belongs to the RNase PH family.</text>
</comment>
<evidence type="ECO:0000256" key="1">
    <source>
        <dbReference type="ARBA" id="ARBA00004496"/>
    </source>
</evidence>
<feature type="domain" description="Exoribonuclease phosphorolytic" evidence="11">
    <location>
        <begin position="43"/>
        <end position="171"/>
    </location>
</feature>
<evidence type="ECO:0000256" key="10">
    <source>
        <dbReference type="SAM" id="MobiDB-lite"/>
    </source>
</evidence>
<dbReference type="SUPFAM" id="SSF54211">
    <property type="entry name" value="Ribosomal protein S5 domain 2-like"/>
    <property type="match status" value="1"/>
</dbReference>
<dbReference type="GO" id="GO:0005730">
    <property type="term" value="C:nucleolus"/>
    <property type="evidence" value="ECO:0007669"/>
    <property type="project" value="UniProtKB-SubCell"/>
</dbReference>
<evidence type="ECO:0000256" key="4">
    <source>
        <dbReference type="ARBA" id="ARBA00019572"/>
    </source>
</evidence>
<keyword evidence="9" id="KW-0539">Nucleus</keyword>
<dbReference type="AlphaFoldDB" id="L8GM40"/>
<dbReference type="PANTHER" id="PTHR11097:SF14">
    <property type="entry name" value="EXOSOME COMPLEX COMPONENT RRP45"/>
    <property type="match status" value="1"/>
</dbReference>
<organism evidence="13 14">
    <name type="scientific">Acanthamoeba castellanii (strain ATCC 30010 / Neff)</name>
    <dbReference type="NCBI Taxonomy" id="1257118"/>
    <lineage>
        <taxon>Eukaryota</taxon>
        <taxon>Amoebozoa</taxon>
        <taxon>Discosea</taxon>
        <taxon>Longamoebia</taxon>
        <taxon>Centramoebida</taxon>
        <taxon>Acanthamoebidae</taxon>
        <taxon>Acanthamoeba</taxon>
    </lineage>
</organism>
<evidence type="ECO:0000313" key="14">
    <source>
        <dbReference type="Proteomes" id="UP000011083"/>
    </source>
</evidence>
<dbReference type="OrthoDB" id="10264038at2759"/>
<protein>
    <recommendedName>
        <fullName evidence="4">Exosome complex component RRP45</fullName>
    </recommendedName>
</protein>
<dbReference type="GO" id="GO:0071038">
    <property type="term" value="P:TRAMP-dependent tRNA surveillance pathway"/>
    <property type="evidence" value="ECO:0007669"/>
    <property type="project" value="TreeGrafter"/>
</dbReference>
<dbReference type="InterPro" id="IPR027408">
    <property type="entry name" value="PNPase/RNase_PH_dom_sf"/>
</dbReference>
<accession>L8GM40</accession>
<dbReference type="Pfam" id="PF01138">
    <property type="entry name" value="RNase_PH"/>
    <property type="match status" value="1"/>
</dbReference>
<dbReference type="SUPFAM" id="SSF55666">
    <property type="entry name" value="Ribonuclease PH domain 2-like"/>
    <property type="match status" value="1"/>
</dbReference>
<dbReference type="PANTHER" id="PTHR11097">
    <property type="entry name" value="EXOSOME COMPLEX EXONUCLEASE RIBOSOMAL RNA PROCESSING PROTEIN"/>
    <property type="match status" value="1"/>
</dbReference>
<name>L8GM40_ACACF</name>
<feature type="region of interest" description="Disordered" evidence="10">
    <location>
        <begin position="393"/>
        <end position="524"/>
    </location>
</feature>
<dbReference type="InterPro" id="IPR020568">
    <property type="entry name" value="Ribosomal_Su5_D2-typ_SF"/>
</dbReference>
<evidence type="ECO:0000256" key="2">
    <source>
        <dbReference type="ARBA" id="ARBA00004604"/>
    </source>
</evidence>
<evidence type="ECO:0000256" key="9">
    <source>
        <dbReference type="ARBA" id="ARBA00023242"/>
    </source>
</evidence>
<dbReference type="InterPro" id="IPR001247">
    <property type="entry name" value="ExoRNase_PH_dom1"/>
</dbReference>
<dbReference type="RefSeq" id="XP_004335912.1">
    <property type="nucleotide sequence ID" value="XM_004335864.1"/>
</dbReference>
<dbReference type="FunFam" id="3.30.230.70:FF:000005">
    <property type="entry name" value="Exosome complex component RRP45"/>
    <property type="match status" value="1"/>
</dbReference>
<evidence type="ECO:0000256" key="6">
    <source>
        <dbReference type="ARBA" id="ARBA00022552"/>
    </source>
</evidence>
<dbReference type="GO" id="GO:0071028">
    <property type="term" value="P:nuclear mRNA surveillance"/>
    <property type="evidence" value="ECO:0007669"/>
    <property type="project" value="TreeGrafter"/>
</dbReference>
<evidence type="ECO:0000256" key="3">
    <source>
        <dbReference type="ARBA" id="ARBA00006678"/>
    </source>
</evidence>
<dbReference type="Pfam" id="PF03725">
    <property type="entry name" value="RNase_PH_C"/>
    <property type="match status" value="1"/>
</dbReference>
<dbReference type="EMBL" id="KB008073">
    <property type="protein sequence ID" value="ELR13899.1"/>
    <property type="molecule type" value="Genomic_DNA"/>
</dbReference>
<feature type="compositionally biased region" description="Basic residues" evidence="10">
    <location>
        <begin position="509"/>
        <end position="524"/>
    </location>
</feature>
<reference evidence="13 14" key="1">
    <citation type="journal article" date="2013" name="Genome Biol.">
        <title>Genome of Acanthamoeba castellanii highlights extensive lateral gene transfer and early evolution of tyrosine kinase signaling.</title>
        <authorList>
            <person name="Clarke M."/>
            <person name="Lohan A.J."/>
            <person name="Liu B."/>
            <person name="Lagkouvardos I."/>
            <person name="Roy S."/>
            <person name="Zafar N."/>
            <person name="Bertelli C."/>
            <person name="Schilde C."/>
            <person name="Kianianmomeni A."/>
            <person name="Burglin T.R."/>
            <person name="Frech C."/>
            <person name="Turcotte B."/>
            <person name="Kopec K.O."/>
            <person name="Synnott J.M."/>
            <person name="Choo C."/>
            <person name="Paponov I."/>
            <person name="Finkler A."/>
            <person name="Soon Heng Tan C."/>
            <person name="Hutchins A.P."/>
            <person name="Weinmeier T."/>
            <person name="Rattei T."/>
            <person name="Chu J.S."/>
            <person name="Gimenez G."/>
            <person name="Irimia M."/>
            <person name="Rigden D.J."/>
            <person name="Fitzpatrick D.A."/>
            <person name="Lorenzo-Morales J."/>
            <person name="Bateman A."/>
            <person name="Chiu C.H."/>
            <person name="Tang P."/>
            <person name="Hegemann P."/>
            <person name="Fromm H."/>
            <person name="Raoult D."/>
            <person name="Greub G."/>
            <person name="Miranda-Saavedra D."/>
            <person name="Chen N."/>
            <person name="Nash P."/>
            <person name="Ginger M.L."/>
            <person name="Horn M."/>
            <person name="Schaap P."/>
            <person name="Caler L."/>
            <person name="Loftus B."/>
        </authorList>
    </citation>
    <scope>NUCLEOTIDE SEQUENCE [LARGE SCALE GENOMIC DNA]</scope>
    <source>
        <strain evidence="13 14">Neff</strain>
    </source>
</reference>
<dbReference type="Proteomes" id="UP000011083">
    <property type="component" value="Unassembled WGS sequence"/>
</dbReference>
<feature type="domain" description="Exoribonuclease phosphorolytic" evidence="12">
    <location>
        <begin position="197"/>
        <end position="263"/>
    </location>
</feature>
<dbReference type="InterPro" id="IPR033100">
    <property type="entry name" value="Rrp45"/>
</dbReference>
<evidence type="ECO:0000259" key="11">
    <source>
        <dbReference type="Pfam" id="PF01138"/>
    </source>
</evidence>
<dbReference type="GO" id="GO:0000467">
    <property type="term" value="P:exonucleolytic trimming to generate mature 3'-end of 5.8S rRNA from tricistronic rRNA transcript (SSU-rRNA, 5.8S rRNA, LSU-rRNA)"/>
    <property type="evidence" value="ECO:0007669"/>
    <property type="project" value="TreeGrafter"/>
</dbReference>
<dbReference type="GO" id="GO:0000177">
    <property type="term" value="C:cytoplasmic exosome (RNase complex)"/>
    <property type="evidence" value="ECO:0007669"/>
    <property type="project" value="TreeGrafter"/>
</dbReference>
<keyword evidence="7" id="KW-0271">Exosome</keyword>
<dbReference type="InterPro" id="IPR050590">
    <property type="entry name" value="Exosome_comp_Rrp42_subfam"/>
</dbReference>